<evidence type="ECO:0000313" key="3">
    <source>
        <dbReference type="Proteomes" id="UP001501407"/>
    </source>
</evidence>
<accession>A0ABP9MQ88</accession>
<keyword evidence="3" id="KW-1185">Reference proteome</keyword>
<dbReference type="InterPro" id="IPR051695">
    <property type="entry name" value="Phosphoglycerate_Mutase"/>
</dbReference>
<dbReference type="CDD" id="cd07067">
    <property type="entry name" value="HP_PGM_like"/>
    <property type="match status" value="1"/>
</dbReference>
<comment type="caution">
    <text evidence="2">The sequence shown here is derived from an EMBL/GenBank/DDBJ whole genome shotgun (WGS) entry which is preliminary data.</text>
</comment>
<sequence length="207" mass="22344">MTALILIRHGETDWNRDRRIQGATDIPLNDTGRAQARATAAVLRGRLGGADRPAGAIPATIVSSDLARARETAEIIAAELGLAAPRTYRGLRERAYGDAEGVGLDEFRERWGDSYTAEVPGAEPWTDLRTRGIAALGRAVRDHRRATAPAASSLIVVSHGALIREMIRHATADELPPAGERLLNGSAHDFVYERDHLRLVAYAGLVA</sequence>
<evidence type="ECO:0000256" key="1">
    <source>
        <dbReference type="ARBA" id="ARBA00022801"/>
    </source>
</evidence>
<organism evidence="2 3">
    <name type="scientific">Microbacterium yannicii</name>
    <dbReference type="NCBI Taxonomy" id="671622"/>
    <lineage>
        <taxon>Bacteria</taxon>
        <taxon>Bacillati</taxon>
        <taxon>Actinomycetota</taxon>
        <taxon>Actinomycetes</taxon>
        <taxon>Micrococcales</taxon>
        <taxon>Microbacteriaceae</taxon>
        <taxon>Microbacterium</taxon>
    </lineage>
</organism>
<dbReference type="Pfam" id="PF00300">
    <property type="entry name" value="His_Phos_1"/>
    <property type="match status" value="1"/>
</dbReference>
<dbReference type="Proteomes" id="UP001501407">
    <property type="component" value="Unassembled WGS sequence"/>
</dbReference>
<name>A0ABP9MQ88_9MICO</name>
<gene>
    <name evidence="2" type="primary">phoE</name>
    <name evidence="2" type="ORF">GCM10025760_32710</name>
</gene>
<dbReference type="InterPro" id="IPR013078">
    <property type="entry name" value="His_Pase_superF_clade-1"/>
</dbReference>
<dbReference type="PROSITE" id="PS00175">
    <property type="entry name" value="PG_MUTASE"/>
    <property type="match status" value="1"/>
</dbReference>
<reference evidence="3" key="1">
    <citation type="journal article" date="2019" name="Int. J. Syst. Evol. Microbiol.">
        <title>The Global Catalogue of Microorganisms (GCM) 10K type strain sequencing project: providing services to taxonomists for standard genome sequencing and annotation.</title>
        <authorList>
            <consortium name="The Broad Institute Genomics Platform"/>
            <consortium name="The Broad Institute Genome Sequencing Center for Infectious Disease"/>
            <person name="Wu L."/>
            <person name="Ma J."/>
        </authorList>
    </citation>
    <scope>NUCLEOTIDE SEQUENCE [LARGE SCALE GENOMIC DNA]</scope>
    <source>
        <strain evidence="3">JCM 18959</strain>
    </source>
</reference>
<keyword evidence="1" id="KW-0378">Hydrolase</keyword>
<protein>
    <submittedName>
        <fullName evidence="2">Phosphatase PhoE</fullName>
    </submittedName>
</protein>
<proteinExistence type="predicted"/>
<dbReference type="SMART" id="SM00855">
    <property type="entry name" value="PGAM"/>
    <property type="match status" value="1"/>
</dbReference>
<dbReference type="Gene3D" id="3.40.50.1240">
    <property type="entry name" value="Phosphoglycerate mutase-like"/>
    <property type="match status" value="1"/>
</dbReference>
<dbReference type="InterPro" id="IPR029033">
    <property type="entry name" value="His_PPase_superfam"/>
</dbReference>
<evidence type="ECO:0000313" key="2">
    <source>
        <dbReference type="EMBL" id="GAA5097985.1"/>
    </source>
</evidence>
<dbReference type="RefSeq" id="WP_194415569.1">
    <property type="nucleotide sequence ID" value="NZ_BAABKZ010000005.1"/>
</dbReference>
<dbReference type="EMBL" id="BAABKZ010000005">
    <property type="protein sequence ID" value="GAA5097985.1"/>
    <property type="molecule type" value="Genomic_DNA"/>
</dbReference>
<dbReference type="PANTHER" id="PTHR46517:SF1">
    <property type="entry name" value="FRUCTOSE-2,6-BISPHOSPHATASE TIGAR"/>
    <property type="match status" value="1"/>
</dbReference>
<dbReference type="SUPFAM" id="SSF53254">
    <property type="entry name" value="Phosphoglycerate mutase-like"/>
    <property type="match status" value="1"/>
</dbReference>
<dbReference type="InterPro" id="IPR001345">
    <property type="entry name" value="PG/BPGM_mutase_AS"/>
</dbReference>
<dbReference type="PANTHER" id="PTHR46517">
    <property type="entry name" value="FRUCTOSE-2,6-BISPHOSPHATASE TIGAR"/>
    <property type="match status" value="1"/>
</dbReference>